<protein>
    <submittedName>
        <fullName evidence="2">Uncharacterized protein</fullName>
    </submittedName>
</protein>
<name>A0ABQ6CUZ0_9HYPH</name>
<accession>A0ABQ6CUZ0</accession>
<feature type="region of interest" description="Disordered" evidence="1">
    <location>
        <begin position="65"/>
        <end position="104"/>
    </location>
</feature>
<evidence type="ECO:0000313" key="3">
    <source>
        <dbReference type="Proteomes" id="UP001156882"/>
    </source>
</evidence>
<comment type="caution">
    <text evidence="2">The sequence shown here is derived from an EMBL/GenBank/DDBJ whole genome shotgun (WGS) entry which is preliminary data.</text>
</comment>
<dbReference type="EMBL" id="BSPC01000096">
    <property type="protein sequence ID" value="GLS24167.1"/>
    <property type="molecule type" value="Genomic_DNA"/>
</dbReference>
<feature type="compositionally biased region" description="Low complexity" evidence="1">
    <location>
        <begin position="75"/>
        <end position="92"/>
    </location>
</feature>
<sequence length="214" mass="21237">MVVPVSFCHTVVINGWDDRNPAFGRSKERFMFLTLKMTTVTKYASAVLVGIALVASPTLANNGKGGGNGGGNGNSGSHANGHASASGAAGSSRQDDTDQGTTQLSASSLGSLNGFLHASPSALKHASAKSEIGKVAVVYAGLLQNYLSPAQGTTAPTAAEVAAALKAAANKPLSPDIIQAINAKLAATNPTLATAISGYSGGATGLATDISNAI</sequence>
<evidence type="ECO:0000313" key="2">
    <source>
        <dbReference type="EMBL" id="GLS24167.1"/>
    </source>
</evidence>
<feature type="compositionally biased region" description="Gly residues" evidence="1">
    <location>
        <begin position="65"/>
        <end position="74"/>
    </location>
</feature>
<keyword evidence="3" id="KW-1185">Reference proteome</keyword>
<organism evidence="2 3">
    <name type="scientific">Labrys miyagiensis</name>
    <dbReference type="NCBI Taxonomy" id="346912"/>
    <lineage>
        <taxon>Bacteria</taxon>
        <taxon>Pseudomonadati</taxon>
        <taxon>Pseudomonadota</taxon>
        <taxon>Alphaproteobacteria</taxon>
        <taxon>Hyphomicrobiales</taxon>
        <taxon>Xanthobacteraceae</taxon>
        <taxon>Labrys</taxon>
    </lineage>
</organism>
<dbReference type="Proteomes" id="UP001156882">
    <property type="component" value="Unassembled WGS sequence"/>
</dbReference>
<gene>
    <name evidence="2" type="ORF">GCM10007874_71880</name>
</gene>
<proteinExistence type="predicted"/>
<reference evidence="3" key="1">
    <citation type="journal article" date="2019" name="Int. J. Syst. Evol. Microbiol.">
        <title>The Global Catalogue of Microorganisms (GCM) 10K type strain sequencing project: providing services to taxonomists for standard genome sequencing and annotation.</title>
        <authorList>
            <consortium name="The Broad Institute Genomics Platform"/>
            <consortium name="The Broad Institute Genome Sequencing Center for Infectious Disease"/>
            <person name="Wu L."/>
            <person name="Ma J."/>
        </authorList>
    </citation>
    <scope>NUCLEOTIDE SEQUENCE [LARGE SCALE GENOMIC DNA]</scope>
    <source>
        <strain evidence="3">NBRC 101365</strain>
    </source>
</reference>
<evidence type="ECO:0000256" key="1">
    <source>
        <dbReference type="SAM" id="MobiDB-lite"/>
    </source>
</evidence>